<proteinExistence type="predicted"/>
<gene>
    <name evidence="3" type="ORF">PYCCODRAFT_41527</name>
</gene>
<evidence type="ECO:0000256" key="1">
    <source>
        <dbReference type="SAM" id="Coils"/>
    </source>
</evidence>
<sequence length="437" mass="49235">MGELRSVRYAVADTSRAVCQWLTSMSHRTLAKAVALKIDLYSLEETRQKLRALQRSPQYQSASMVAIHARTEKIRTEHDTKLRRTQKKFDELMERLARFPTGGPSTVLEPGTSSELEPVKNYVAQTNAWLESVGLAVQQYEERTRVEAEARREAEQRAKAEAEARAAAAEEARRQVAAVTTRADDLDEKLTDLELAFDELRVVPLDVDQVVSKLLVQVAQELDITVHLPSPPQQSQPEEGEVSPTPPPPVKTEKELAEECERLERGLAECGELLNGLLRQVEDQKARNVPKDLVYHQLAADNAAMELRLQEVSRRQQDDLKIVESNRTELENLRALLQQIKDREPPPQPPAPSPDEIFAQILPIVRPELRKSMLEAVDGLRRGVDEALRKQEEDVCAQVFTACQPAMRVIQAMKNIADRQPDLLMPPPPPPVQSVQH</sequence>
<name>A0A1Y2J5M6_TRAC3</name>
<dbReference type="OrthoDB" id="2755196at2759"/>
<keyword evidence="4" id="KW-1185">Reference proteome</keyword>
<evidence type="ECO:0000256" key="2">
    <source>
        <dbReference type="SAM" id="MobiDB-lite"/>
    </source>
</evidence>
<dbReference type="EMBL" id="KZ084086">
    <property type="protein sequence ID" value="OSD08647.1"/>
    <property type="molecule type" value="Genomic_DNA"/>
</dbReference>
<evidence type="ECO:0000313" key="4">
    <source>
        <dbReference type="Proteomes" id="UP000193067"/>
    </source>
</evidence>
<evidence type="ECO:0000313" key="3">
    <source>
        <dbReference type="EMBL" id="OSD08647.1"/>
    </source>
</evidence>
<dbReference type="AlphaFoldDB" id="A0A1Y2J5M6"/>
<reference evidence="3 4" key="1">
    <citation type="journal article" date="2015" name="Biotechnol. Biofuels">
        <title>Enhanced degradation of softwood versus hardwood by the white-rot fungus Pycnoporus coccineus.</title>
        <authorList>
            <person name="Couturier M."/>
            <person name="Navarro D."/>
            <person name="Chevret D."/>
            <person name="Henrissat B."/>
            <person name="Piumi F."/>
            <person name="Ruiz-Duenas F.J."/>
            <person name="Martinez A.T."/>
            <person name="Grigoriev I.V."/>
            <person name="Riley R."/>
            <person name="Lipzen A."/>
            <person name="Berrin J.G."/>
            <person name="Master E.R."/>
            <person name="Rosso M.N."/>
        </authorList>
    </citation>
    <scope>NUCLEOTIDE SEQUENCE [LARGE SCALE GENOMIC DNA]</scope>
    <source>
        <strain evidence="3 4">BRFM310</strain>
    </source>
</reference>
<keyword evidence="1" id="KW-0175">Coiled coil</keyword>
<organism evidence="3 4">
    <name type="scientific">Trametes coccinea (strain BRFM310)</name>
    <name type="common">Pycnoporus coccineus</name>
    <dbReference type="NCBI Taxonomy" id="1353009"/>
    <lineage>
        <taxon>Eukaryota</taxon>
        <taxon>Fungi</taxon>
        <taxon>Dikarya</taxon>
        <taxon>Basidiomycota</taxon>
        <taxon>Agaricomycotina</taxon>
        <taxon>Agaricomycetes</taxon>
        <taxon>Polyporales</taxon>
        <taxon>Polyporaceae</taxon>
        <taxon>Trametes</taxon>
    </lineage>
</organism>
<protein>
    <submittedName>
        <fullName evidence="3">Uncharacterized protein</fullName>
    </submittedName>
</protein>
<accession>A0A1Y2J5M6</accession>
<dbReference type="STRING" id="1353009.A0A1Y2J5M6"/>
<dbReference type="Proteomes" id="UP000193067">
    <property type="component" value="Unassembled WGS sequence"/>
</dbReference>
<feature type="coiled-coil region" evidence="1">
    <location>
        <begin position="295"/>
        <end position="343"/>
    </location>
</feature>
<feature type="region of interest" description="Disordered" evidence="2">
    <location>
        <begin position="228"/>
        <end position="255"/>
    </location>
</feature>
<feature type="coiled-coil region" evidence="1">
    <location>
        <begin position="137"/>
        <end position="203"/>
    </location>
</feature>